<accession>A0A918TBX4</accession>
<comment type="caution">
    <text evidence="2">The sequence shown here is derived from an EMBL/GenBank/DDBJ whole genome shotgun (WGS) entry which is preliminary data.</text>
</comment>
<gene>
    <name evidence="2" type="ORF">GCM10010507_11420</name>
</gene>
<proteinExistence type="predicted"/>
<dbReference type="RefSeq" id="WP_190108520.1">
    <property type="nucleotide sequence ID" value="NZ_BMVB01000003.1"/>
</dbReference>
<dbReference type="EMBL" id="BMVB01000003">
    <property type="protein sequence ID" value="GHC39364.1"/>
    <property type="molecule type" value="Genomic_DNA"/>
</dbReference>
<feature type="region of interest" description="Disordered" evidence="1">
    <location>
        <begin position="114"/>
        <end position="138"/>
    </location>
</feature>
<organism evidence="2 3">
    <name type="scientific">Streptomyces cinnamoneus</name>
    <name type="common">Streptoverticillium cinnamoneum</name>
    <dbReference type="NCBI Taxonomy" id="53446"/>
    <lineage>
        <taxon>Bacteria</taxon>
        <taxon>Bacillati</taxon>
        <taxon>Actinomycetota</taxon>
        <taxon>Actinomycetes</taxon>
        <taxon>Kitasatosporales</taxon>
        <taxon>Streptomycetaceae</taxon>
        <taxon>Streptomyces</taxon>
        <taxon>Streptomyces cinnamoneus group</taxon>
    </lineage>
</organism>
<evidence type="ECO:0000313" key="3">
    <source>
        <dbReference type="Proteomes" id="UP000646244"/>
    </source>
</evidence>
<dbReference type="AlphaFoldDB" id="A0A918TBX4"/>
<dbReference type="Pfam" id="PF19267">
    <property type="entry name" value="CIS_spike_tip"/>
    <property type="match status" value="1"/>
</dbReference>
<sequence>MLRLVLREGDIVTPLPQITSTTPTPGLPGTLTPVPTPLPGSAAFTVERMTACVPEDIERLRIYVFYATPAYPVLGIGEIRLTVSPRHRSRHARTRRGTEVALDGGPLDLVLVPQVPASNPSNPTVPNDPSKEYAGRATLSCPRIRPVRAGSRS</sequence>
<protein>
    <submittedName>
        <fullName evidence="2">Uncharacterized protein</fullName>
    </submittedName>
</protein>
<evidence type="ECO:0000313" key="2">
    <source>
        <dbReference type="EMBL" id="GHC39364.1"/>
    </source>
</evidence>
<feature type="compositionally biased region" description="Polar residues" evidence="1">
    <location>
        <begin position="116"/>
        <end position="127"/>
    </location>
</feature>
<evidence type="ECO:0000256" key="1">
    <source>
        <dbReference type="SAM" id="MobiDB-lite"/>
    </source>
</evidence>
<dbReference type="Proteomes" id="UP000646244">
    <property type="component" value="Unassembled WGS sequence"/>
</dbReference>
<reference evidence="2" key="2">
    <citation type="submission" date="2020-09" db="EMBL/GenBank/DDBJ databases">
        <authorList>
            <person name="Sun Q."/>
            <person name="Ohkuma M."/>
        </authorList>
    </citation>
    <scope>NUCLEOTIDE SEQUENCE</scope>
    <source>
        <strain evidence="2">JCM 4633</strain>
    </source>
</reference>
<name>A0A918TBX4_STRCJ</name>
<dbReference type="InterPro" id="IPR045362">
    <property type="entry name" value="CIS_spike_tip"/>
</dbReference>
<reference evidence="2" key="1">
    <citation type="journal article" date="2014" name="Int. J. Syst. Evol. Microbiol.">
        <title>Complete genome sequence of Corynebacterium casei LMG S-19264T (=DSM 44701T), isolated from a smear-ripened cheese.</title>
        <authorList>
            <consortium name="US DOE Joint Genome Institute (JGI-PGF)"/>
            <person name="Walter F."/>
            <person name="Albersmeier A."/>
            <person name="Kalinowski J."/>
            <person name="Ruckert C."/>
        </authorList>
    </citation>
    <scope>NUCLEOTIDE SEQUENCE</scope>
    <source>
        <strain evidence="2">JCM 4633</strain>
    </source>
</reference>